<dbReference type="InterPro" id="IPR011701">
    <property type="entry name" value="MFS"/>
</dbReference>
<name>A0ABR4HF12_9EURO</name>
<comment type="subcellular location">
    <subcellularLocation>
        <location evidence="1">Membrane</location>
        <topology evidence="1">Multi-pass membrane protein</topology>
    </subcellularLocation>
</comment>
<evidence type="ECO:0000256" key="6">
    <source>
        <dbReference type="SAM" id="Phobius"/>
    </source>
</evidence>
<comment type="caution">
    <text evidence="8">The sequence shown here is derived from an EMBL/GenBank/DDBJ whole genome shotgun (WGS) entry which is preliminary data.</text>
</comment>
<gene>
    <name evidence="8" type="ORF">BDW59DRAFT_167332</name>
</gene>
<keyword evidence="2 6" id="KW-0812">Transmembrane</keyword>
<feature type="transmembrane region" description="Helical" evidence="6">
    <location>
        <begin position="189"/>
        <end position="208"/>
    </location>
</feature>
<dbReference type="InterPro" id="IPR020846">
    <property type="entry name" value="MFS_dom"/>
</dbReference>
<feature type="transmembrane region" description="Helical" evidence="6">
    <location>
        <begin position="416"/>
        <end position="437"/>
    </location>
</feature>
<feature type="transmembrane region" description="Helical" evidence="6">
    <location>
        <begin position="63"/>
        <end position="80"/>
    </location>
</feature>
<feature type="transmembrane region" description="Helical" evidence="6">
    <location>
        <begin position="280"/>
        <end position="299"/>
    </location>
</feature>
<dbReference type="SUPFAM" id="SSF103473">
    <property type="entry name" value="MFS general substrate transporter"/>
    <property type="match status" value="1"/>
</dbReference>
<feature type="transmembrane region" description="Helical" evidence="6">
    <location>
        <begin position="350"/>
        <end position="369"/>
    </location>
</feature>
<reference evidence="8 9" key="1">
    <citation type="submission" date="2024-07" db="EMBL/GenBank/DDBJ databases">
        <title>Section-level genome sequencing and comparative genomics of Aspergillus sections Usti and Cavernicolus.</title>
        <authorList>
            <consortium name="Lawrence Berkeley National Laboratory"/>
            <person name="Nybo J.L."/>
            <person name="Vesth T.C."/>
            <person name="Theobald S."/>
            <person name="Frisvad J.C."/>
            <person name="Larsen T.O."/>
            <person name="Kjaerboelling I."/>
            <person name="Rothschild-Mancinelli K."/>
            <person name="Lyhne E.K."/>
            <person name="Kogle M.E."/>
            <person name="Barry K."/>
            <person name="Clum A."/>
            <person name="Na H."/>
            <person name="Ledsgaard L."/>
            <person name="Lin J."/>
            <person name="Lipzen A."/>
            <person name="Kuo A."/>
            <person name="Riley R."/>
            <person name="Mondo S."/>
            <person name="LaButti K."/>
            <person name="Haridas S."/>
            <person name="Pangalinan J."/>
            <person name="Salamov A.A."/>
            <person name="Simmons B.A."/>
            <person name="Magnuson J.K."/>
            <person name="Chen J."/>
            <person name="Drula E."/>
            <person name="Henrissat B."/>
            <person name="Wiebenga A."/>
            <person name="Lubbers R.J."/>
            <person name="Gomes A.C."/>
            <person name="Makela M.R."/>
            <person name="Stajich J."/>
            <person name="Grigoriev I.V."/>
            <person name="Mortensen U.H."/>
            <person name="De vries R.P."/>
            <person name="Baker S.E."/>
            <person name="Andersen M.R."/>
        </authorList>
    </citation>
    <scope>NUCLEOTIDE SEQUENCE [LARGE SCALE GENOMIC DNA]</scope>
    <source>
        <strain evidence="8 9">CBS 600.67</strain>
    </source>
</reference>
<organism evidence="8 9">
    <name type="scientific">Aspergillus cavernicola</name>
    <dbReference type="NCBI Taxonomy" id="176166"/>
    <lineage>
        <taxon>Eukaryota</taxon>
        <taxon>Fungi</taxon>
        <taxon>Dikarya</taxon>
        <taxon>Ascomycota</taxon>
        <taxon>Pezizomycotina</taxon>
        <taxon>Eurotiomycetes</taxon>
        <taxon>Eurotiomycetidae</taxon>
        <taxon>Eurotiales</taxon>
        <taxon>Aspergillaceae</taxon>
        <taxon>Aspergillus</taxon>
        <taxon>Aspergillus subgen. Nidulantes</taxon>
    </lineage>
</organism>
<dbReference type="Pfam" id="PF07690">
    <property type="entry name" value="MFS_1"/>
    <property type="match status" value="1"/>
</dbReference>
<keyword evidence="9" id="KW-1185">Reference proteome</keyword>
<evidence type="ECO:0000256" key="3">
    <source>
        <dbReference type="ARBA" id="ARBA00022989"/>
    </source>
</evidence>
<dbReference type="PANTHER" id="PTHR23501">
    <property type="entry name" value="MAJOR FACILITATOR SUPERFAMILY"/>
    <property type="match status" value="1"/>
</dbReference>
<feature type="transmembrane region" description="Helical" evidence="6">
    <location>
        <begin position="228"/>
        <end position="246"/>
    </location>
</feature>
<keyword evidence="4 6" id="KW-0472">Membrane</keyword>
<evidence type="ECO:0000313" key="8">
    <source>
        <dbReference type="EMBL" id="KAL2814073.1"/>
    </source>
</evidence>
<evidence type="ECO:0000256" key="4">
    <source>
        <dbReference type="ARBA" id="ARBA00023136"/>
    </source>
</evidence>
<proteinExistence type="predicted"/>
<dbReference type="PANTHER" id="PTHR23501:SF87">
    <property type="entry name" value="SIDEROPHORE IRON TRANSPORTER 2"/>
    <property type="match status" value="1"/>
</dbReference>
<protein>
    <submittedName>
        <fullName evidence="8">Siderophore iron transporter mirC</fullName>
    </submittedName>
</protein>
<feature type="transmembrane region" description="Helical" evidence="6">
    <location>
        <begin position="132"/>
        <end position="151"/>
    </location>
</feature>
<feature type="region of interest" description="Disordered" evidence="5">
    <location>
        <begin position="585"/>
        <end position="608"/>
    </location>
</feature>
<feature type="domain" description="Major facilitator superfamily (MFS) profile" evidence="7">
    <location>
        <begin position="67"/>
        <end position="580"/>
    </location>
</feature>
<evidence type="ECO:0000256" key="5">
    <source>
        <dbReference type="SAM" id="MobiDB-lite"/>
    </source>
</evidence>
<evidence type="ECO:0000313" key="9">
    <source>
        <dbReference type="Proteomes" id="UP001610335"/>
    </source>
</evidence>
<keyword evidence="3 6" id="KW-1133">Transmembrane helix</keyword>
<dbReference type="Proteomes" id="UP001610335">
    <property type="component" value="Unassembled WGS sequence"/>
</dbReference>
<feature type="transmembrane region" description="Helical" evidence="6">
    <location>
        <begin position="558"/>
        <end position="579"/>
    </location>
</feature>
<evidence type="ECO:0000256" key="1">
    <source>
        <dbReference type="ARBA" id="ARBA00004141"/>
    </source>
</evidence>
<feature type="transmembrane region" description="Helical" evidence="6">
    <location>
        <begin position="478"/>
        <end position="504"/>
    </location>
</feature>
<feature type="transmembrane region" description="Helical" evidence="6">
    <location>
        <begin position="311"/>
        <end position="329"/>
    </location>
</feature>
<dbReference type="CDD" id="cd17322">
    <property type="entry name" value="MFS_ARN_like"/>
    <property type="match status" value="1"/>
</dbReference>
<dbReference type="PROSITE" id="PS50850">
    <property type="entry name" value="MFS"/>
    <property type="match status" value="1"/>
</dbReference>
<dbReference type="Gene3D" id="1.20.1250.20">
    <property type="entry name" value="MFS general substrate transporter like domains"/>
    <property type="match status" value="2"/>
</dbReference>
<feature type="transmembrane region" description="Helical" evidence="6">
    <location>
        <begin position="389"/>
        <end position="409"/>
    </location>
</feature>
<accession>A0ABR4HF12</accession>
<evidence type="ECO:0000259" key="7">
    <source>
        <dbReference type="PROSITE" id="PS50850"/>
    </source>
</evidence>
<dbReference type="EMBL" id="JBFXLS010000133">
    <property type="protein sequence ID" value="KAL2814073.1"/>
    <property type="molecule type" value="Genomic_DNA"/>
</dbReference>
<evidence type="ECO:0000256" key="2">
    <source>
        <dbReference type="ARBA" id="ARBA00022692"/>
    </source>
</evidence>
<sequence length="608" mass="66958">MPLLEPGSTTAYGTFDDMRRDTEEEGDRLLSEGYQSDDGRSAVTSVDSVQEGVRKIEAINLTWTTRSLIIAYISIFLMAFCTSLEGQTIMSLSAYATSAFSKHSLISTVLVVQNVVNAVIKPPMAKIADVFGRFEAFCVSILIYVLGYIQMAASTNVQTYASAQIFYAAGSTGLQILQQVFIADSSSLLNRALLALLPELPFLVTVWIGPTIADAVLQHTSWRWGYGMWSIILPASFLPLALSLLFNQRKARRLNLIKERPHHGRGFVAALRRTWYDLDIGGLTLLSAAVTLILVPLTLAANSKNGWKSSSIIVMITVGIICLVLLPFWETSKKLAPKPLLSLHLLKQRTALAGCCLAFFYFMAFYFSVQPYLYSYLQVVQGYDIPTAGRVTQTFAFTSTIAAFTASILIKYTRRYRIYVTIGCVIYMVGLLLMLLYRKEGNSPLQVLGTQVIVGIGGGLLNVPVQLGVQASASHQEVAAATAMFLTSMEMGGAVGAAISGAIWTHNIPRKLRLYLPDEYKSEAQEIFGKLTKALSYEMGTPVRAAINRSYQETMNKLLILAIIATLPLIPLSLLMSNYRLDKMSESSDNQAVPQEDESRPTEQSKRT</sequence>
<dbReference type="InterPro" id="IPR036259">
    <property type="entry name" value="MFS_trans_sf"/>
</dbReference>
<feature type="compositionally biased region" description="Basic and acidic residues" evidence="5">
    <location>
        <begin position="597"/>
        <end position="608"/>
    </location>
</feature>